<keyword evidence="2" id="KW-1185">Reference proteome</keyword>
<name>A0ACC2RLU8_9FUNG</name>
<accession>A0ACC2RLU8</accession>
<gene>
    <name evidence="1" type="primary">fcf2_1</name>
    <name evidence="1" type="ORF">DSO57_1008576</name>
</gene>
<evidence type="ECO:0000313" key="2">
    <source>
        <dbReference type="Proteomes" id="UP001165960"/>
    </source>
</evidence>
<protein>
    <submittedName>
        <fullName evidence="1">dTDP-fucopyranose mutase, variant 2</fullName>
    </submittedName>
</protein>
<proteinExistence type="predicted"/>
<comment type="caution">
    <text evidence="1">The sequence shown here is derived from an EMBL/GenBank/DDBJ whole genome shotgun (WGS) entry which is preliminary data.</text>
</comment>
<dbReference type="Proteomes" id="UP001165960">
    <property type="component" value="Unassembled WGS sequence"/>
</dbReference>
<sequence length="1094" mass="119279">MVLTRRQLKALKNAGIEPSPDDLFDPLPVTTPKRKPRAQSTDNTSSNIIELTRTKNKNHSNITEEATTQPSNGPEPENFIDLTLDNLSDFETPRRRGRPSKTNVAKRNTPKGASNTNILSSAEVSLANIKTPKRRGRPPKALSTPVNSNNKVLPSAEVSLADIETPKRRGRPPKALSTTSNSNINAVTSAEVSLADISTPERRGRPAKSTQNDDSKDACLGELKTSKKRGRPSKASQVNLSIDLPETYQTSPEAHTVASNMLDATLDSPVLEKSTPASSEMTLEPNTELESTESTAKISSKPEETLLELAQGETPGLKVREDLNPTAGCSLESSQSPTKEPVHDVIQLASLGQEEGMPSLEHGLCSKDEPTVSAETVAQMDISFLQVSEGPATEADEDLSGSPRVISPEPAVISDSFVAQPNVTQTTSIKLPTSFNEQPNSMLQPRMTCDLVESTMECFKKLESPVIDEAPEQHHPQEDLSTVPKASINSCEEAAISLERNETDTCGFSQPEQLEHIMLDCSEKADVLVTHTPVAESNGLMSVQQELNEIVRSLPHELPIPSTEENPSSSGHVCSTVGTQDSHSASKPEEISPSSVQVYSEIVETKNSTEAINPAEKIVSQLQQFPQNVIAAAEEKLLNQEAPSIGLMPHADDSLNPKETKASVNSEFDAANQTHLPSLEEAIQENIEFAEAQASIVLKNLSDSPRKAQLESHPCNDLKHNSQLVGTPKDGQAPPQSKKRRQKPKKTKTPEKEPELPSTLVDSSQSRTNRKKAKKRKNKSNGEASLVQGAVSKKPKHSSPDAKDTSDLFQNLPGLVGPSFIPASTQDIPKPPPKATQQKHPQTEEPSESEDEIDDSCLQSLLSQAKASAPKQTSPPSATKAFKNGKFLDPVGDLIRENLYIKDASHATKKKIAGLSCPLVKIQGLPSEIPYTPPAGLSVGAALASDKQKGVQELKMNFDLAHKLTKTEKTKLKESNAGAKWFNMPAPVMTPELKRDLELLSLRNVLDKKRFYKRSDKQPTSKFLQIGTIVEDKSEFYSARMTKKERQSTMVGEVLNDAVAQDYFKSRFDQIQQTGADNAKKPSQKRFKKKHSRQ</sequence>
<dbReference type="EMBL" id="QTSX02007126">
    <property type="protein sequence ID" value="KAJ9051032.1"/>
    <property type="molecule type" value="Genomic_DNA"/>
</dbReference>
<reference evidence="1" key="1">
    <citation type="submission" date="2022-04" db="EMBL/GenBank/DDBJ databases">
        <title>Genome of the entomopathogenic fungus Entomophthora muscae.</title>
        <authorList>
            <person name="Elya C."/>
            <person name="Lovett B.R."/>
            <person name="Lee E."/>
            <person name="Macias A.M."/>
            <person name="Hajek A.E."/>
            <person name="De Bivort B.L."/>
            <person name="Kasson M.T."/>
            <person name="De Fine Licht H.H."/>
            <person name="Stajich J.E."/>
        </authorList>
    </citation>
    <scope>NUCLEOTIDE SEQUENCE</scope>
    <source>
        <strain evidence="1">Berkeley</strain>
    </source>
</reference>
<organism evidence="1 2">
    <name type="scientific">Entomophthora muscae</name>
    <dbReference type="NCBI Taxonomy" id="34485"/>
    <lineage>
        <taxon>Eukaryota</taxon>
        <taxon>Fungi</taxon>
        <taxon>Fungi incertae sedis</taxon>
        <taxon>Zoopagomycota</taxon>
        <taxon>Entomophthoromycotina</taxon>
        <taxon>Entomophthoromycetes</taxon>
        <taxon>Entomophthorales</taxon>
        <taxon>Entomophthoraceae</taxon>
        <taxon>Entomophthora</taxon>
    </lineage>
</organism>
<evidence type="ECO:0000313" key="1">
    <source>
        <dbReference type="EMBL" id="KAJ9051032.1"/>
    </source>
</evidence>